<dbReference type="SUPFAM" id="SSF55073">
    <property type="entry name" value="Nucleotide cyclase"/>
    <property type="match status" value="1"/>
</dbReference>
<gene>
    <name evidence="3" type="ORF">NK662_06060</name>
</gene>
<dbReference type="AlphaFoldDB" id="A0AA41X6I7"/>
<feature type="domain" description="GGDEF" evidence="2">
    <location>
        <begin position="195"/>
        <end position="323"/>
    </location>
</feature>
<protein>
    <submittedName>
        <fullName evidence="3">Sensor domain-containing diguanylate cyclase</fullName>
    </submittedName>
</protein>
<keyword evidence="1" id="KW-0175">Coiled coil</keyword>
<proteinExistence type="predicted"/>
<dbReference type="InterPro" id="IPR050469">
    <property type="entry name" value="Diguanylate_Cyclase"/>
</dbReference>
<dbReference type="EMBL" id="JANCLT010000002">
    <property type="protein sequence ID" value="MCP8968103.1"/>
    <property type="molecule type" value="Genomic_DNA"/>
</dbReference>
<dbReference type="InterPro" id="IPR035965">
    <property type="entry name" value="PAS-like_dom_sf"/>
</dbReference>
<evidence type="ECO:0000313" key="4">
    <source>
        <dbReference type="Proteomes" id="UP001156102"/>
    </source>
</evidence>
<dbReference type="RefSeq" id="WP_254758001.1">
    <property type="nucleotide sequence ID" value="NZ_JANCLT010000002.1"/>
</dbReference>
<evidence type="ECO:0000259" key="2">
    <source>
        <dbReference type="PROSITE" id="PS50887"/>
    </source>
</evidence>
<name>A0AA41X6I7_9BACI</name>
<feature type="coiled-coil region" evidence="1">
    <location>
        <begin position="126"/>
        <end position="167"/>
    </location>
</feature>
<dbReference type="SMART" id="SM00267">
    <property type="entry name" value="GGDEF"/>
    <property type="match status" value="1"/>
</dbReference>
<dbReference type="NCBIfam" id="TIGR00254">
    <property type="entry name" value="GGDEF"/>
    <property type="match status" value="1"/>
</dbReference>
<dbReference type="SUPFAM" id="SSF55785">
    <property type="entry name" value="PYP-like sensor domain (PAS domain)"/>
    <property type="match status" value="1"/>
</dbReference>
<dbReference type="GO" id="GO:0052621">
    <property type="term" value="F:diguanylate cyclase activity"/>
    <property type="evidence" value="ECO:0007669"/>
    <property type="project" value="TreeGrafter"/>
</dbReference>
<dbReference type="Gene3D" id="3.30.70.270">
    <property type="match status" value="1"/>
</dbReference>
<dbReference type="GO" id="GO:0005886">
    <property type="term" value="C:plasma membrane"/>
    <property type="evidence" value="ECO:0007669"/>
    <property type="project" value="TreeGrafter"/>
</dbReference>
<dbReference type="CDD" id="cd01949">
    <property type="entry name" value="GGDEF"/>
    <property type="match status" value="1"/>
</dbReference>
<dbReference type="FunFam" id="3.30.70.270:FF:000001">
    <property type="entry name" value="Diguanylate cyclase domain protein"/>
    <property type="match status" value="1"/>
</dbReference>
<evidence type="ECO:0000313" key="3">
    <source>
        <dbReference type="EMBL" id="MCP8968103.1"/>
    </source>
</evidence>
<dbReference type="InterPro" id="IPR000160">
    <property type="entry name" value="GGDEF_dom"/>
</dbReference>
<sequence length="328" mass="36746">MDARLKFAPCGYLSLADDGSILALNETLLEWLGYPLSDLQGKHVDTILSAPGRLFYQVYFFPLIRMHGTVKEMYLSLQARSGKSIPVLINAVRKEYDGILSNECIFTNMTQRYEFEQGLLAAKKSAEEATRSKNEAIAALESLKKDLEDKQQELLKLNAQLQILAKTDELTGLQNRRSFQESLADNIELFNRTNRPFSLLLLDVDHFKQINDTFGHSTGDFVLKQIAQVLMQSCRKIDTAARYGGEEFAMVLPDTDQDGAAAAAERVRSMVEASCWIEMPITISIGITTMLPGDQERQLLSRADQGLYTSKEMGRNRITHSAHLQAGS</sequence>
<dbReference type="Pfam" id="PF13426">
    <property type="entry name" value="PAS_9"/>
    <property type="match status" value="1"/>
</dbReference>
<dbReference type="GO" id="GO:1902201">
    <property type="term" value="P:negative regulation of bacterial-type flagellum-dependent cell motility"/>
    <property type="evidence" value="ECO:0007669"/>
    <property type="project" value="TreeGrafter"/>
</dbReference>
<dbReference type="PROSITE" id="PS50887">
    <property type="entry name" value="GGDEF"/>
    <property type="match status" value="1"/>
</dbReference>
<dbReference type="CDD" id="cd00130">
    <property type="entry name" value="PAS"/>
    <property type="match status" value="1"/>
</dbReference>
<accession>A0AA41X6I7</accession>
<comment type="caution">
    <text evidence="3">The sequence shown here is derived from an EMBL/GenBank/DDBJ whole genome shotgun (WGS) entry which is preliminary data.</text>
</comment>
<dbReference type="InterPro" id="IPR043128">
    <property type="entry name" value="Rev_trsase/Diguanyl_cyclase"/>
</dbReference>
<dbReference type="Pfam" id="PF00990">
    <property type="entry name" value="GGDEF"/>
    <property type="match status" value="1"/>
</dbReference>
<dbReference type="GO" id="GO:0043709">
    <property type="term" value="P:cell adhesion involved in single-species biofilm formation"/>
    <property type="evidence" value="ECO:0007669"/>
    <property type="project" value="TreeGrafter"/>
</dbReference>
<keyword evidence="4" id="KW-1185">Reference proteome</keyword>
<dbReference type="Gene3D" id="3.30.450.20">
    <property type="entry name" value="PAS domain"/>
    <property type="match status" value="1"/>
</dbReference>
<reference evidence="3" key="1">
    <citation type="submission" date="2022-07" db="EMBL/GenBank/DDBJ databases">
        <authorList>
            <person name="Li W.-J."/>
            <person name="Deng Q.-Q."/>
        </authorList>
    </citation>
    <scope>NUCLEOTIDE SEQUENCE</scope>
    <source>
        <strain evidence="3">SYSU M60031</strain>
    </source>
</reference>
<dbReference type="PANTHER" id="PTHR45138">
    <property type="entry name" value="REGULATORY COMPONENTS OF SENSORY TRANSDUCTION SYSTEM"/>
    <property type="match status" value="1"/>
</dbReference>
<dbReference type="Proteomes" id="UP001156102">
    <property type="component" value="Unassembled WGS sequence"/>
</dbReference>
<dbReference type="InterPro" id="IPR000014">
    <property type="entry name" value="PAS"/>
</dbReference>
<dbReference type="PANTHER" id="PTHR45138:SF9">
    <property type="entry name" value="DIGUANYLATE CYCLASE DGCM-RELATED"/>
    <property type="match status" value="1"/>
</dbReference>
<organism evidence="3 4">
    <name type="scientific">Ectobacillus ponti</name>
    <dbReference type="NCBI Taxonomy" id="2961894"/>
    <lineage>
        <taxon>Bacteria</taxon>
        <taxon>Bacillati</taxon>
        <taxon>Bacillota</taxon>
        <taxon>Bacilli</taxon>
        <taxon>Bacillales</taxon>
        <taxon>Bacillaceae</taxon>
        <taxon>Ectobacillus</taxon>
    </lineage>
</organism>
<evidence type="ECO:0000256" key="1">
    <source>
        <dbReference type="SAM" id="Coils"/>
    </source>
</evidence>
<dbReference type="NCBIfam" id="TIGR00229">
    <property type="entry name" value="sensory_box"/>
    <property type="match status" value="1"/>
</dbReference>
<dbReference type="InterPro" id="IPR029787">
    <property type="entry name" value="Nucleotide_cyclase"/>
</dbReference>